<feature type="compositionally biased region" description="Basic and acidic residues" evidence="3">
    <location>
        <begin position="324"/>
        <end position="364"/>
    </location>
</feature>
<dbReference type="PROSITE" id="PS50977">
    <property type="entry name" value="HTH_TETR_2"/>
    <property type="match status" value="1"/>
</dbReference>
<proteinExistence type="predicted"/>
<evidence type="ECO:0000256" key="2">
    <source>
        <dbReference type="PROSITE-ProRule" id="PRU00335"/>
    </source>
</evidence>
<dbReference type="CDD" id="cd00093">
    <property type="entry name" value="HTH_XRE"/>
    <property type="match status" value="1"/>
</dbReference>
<dbReference type="PANTHER" id="PTHR30055:SF237">
    <property type="entry name" value="TRANSCRIPTIONAL REPRESSOR MCE3R"/>
    <property type="match status" value="1"/>
</dbReference>
<dbReference type="SUPFAM" id="SSF47413">
    <property type="entry name" value="lambda repressor-like DNA-binding domains"/>
    <property type="match status" value="1"/>
</dbReference>
<reference evidence="6 7" key="1">
    <citation type="submission" date="2020-04" db="EMBL/GenBank/DDBJ databases">
        <title>MicrobeNet Type strains.</title>
        <authorList>
            <person name="Nicholson A.C."/>
        </authorList>
    </citation>
    <scope>NUCLEOTIDE SEQUENCE [LARGE SCALE GENOMIC DNA]</scope>
    <source>
        <strain evidence="6 7">JCM 12354</strain>
    </source>
</reference>
<dbReference type="InterPro" id="IPR010982">
    <property type="entry name" value="Lambda_DNA-bd_dom_sf"/>
</dbReference>
<dbReference type="PRINTS" id="PR00455">
    <property type="entry name" value="HTHTETR"/>
</dbReference>
<dbReference type="GO" id="GO:0000976">
    <property type="term" value="F:transcription cis-regulatory region binding"/>
    <property type="evidence" value="ECO:0007669"/>
    <property type="project" value="TreeGrafter"/>
</dbReference>
<dbReference type="InterPro" id="IPR036271">
    <property type="entry name" value="Tet_transcr_reg_TetR-rel_C_sf"/>
</dbReference>
<feature type="region of interest" description="Disordered" evidence="3">
    <location>
        <begin position="92"/>
        <end position="114"/>
    </location>
</feature>
<evidence type="ECO:0000313" key="7">
    <source>
        <dbReference type="Proteomes" id="UP000565711"/>
    </source>
</evidence>
<dbReference type="PROSITE" id="PS50943">
    <property type="entry name" value="HTH_CROC1"/>
    <property type="match status" value="1"/>
</dbReference>
<evidence type="ECO:0000259" key="5">
    <source>
        <dbReference type="PROSITE" id="PS50977"/>
    </source>
</evidence>
<feature type="domain" description="HTH cro/C1-type" evidence="4">
    <location>
        <begin position="37"/>
        <end position="91"/>
    </location>
</feature>
<dbReference type="InterPro" id="IPR050109">
    <property type="entry name" value="HTH-type_TetR-like_transc_reg"/>
</dbReference>
<sequence length="389" mass="42694">MSLFPLSTHQYRRGQCSVMLSTMTVVAFGNADIGARLRSARTAAGLSLRGTARRIGVSPATLSAIENGKTGASVPRLRTLAAEFGVTVGWLAGDEPGPHPQSPPRSRRSGDEIRADEARQHCHWREFPPLSLDPVLAAAIASFVETGYHGATMRSIAERARISVPGVYHHYRDKQELLVRALDLTMDELHLRVGAAYADGTTALGRLVHTVEALALFHTHRRQLAFIGASEMRSLTTANRQRIADSRNRLQHLLDDAIAAALDEARRPHDDARVAGRAIATMCTALPQWFRLDGPTSPEQIATRYACFALGLLGLPVTGAQTVQDREQDTQAHQDQSARPDRGLDPGEQEQTRGEGEPDEEGRGAEMFGLDRVPALEQYRTIHRREDDE</sequence>
<dbReference type="PANTHER" id="PTHR30055">
    <property type="entry name" value="HTH-TYPE TRANSCRIPTIONAL REGULATOR RUTR"/>
    <property type="match status" value="1"/>
</dbReference>
<dbReference type="SUPFAM" id="SSF46689">
    <property type="entry name" value="Homeodomain-like"/>
    <property type="match status" value="1"/>
</dbReference>
<accession>A0A846XWL1</accession>
<comment type="caution">
    <text evidence="6">The sequence shown here is derived from an EMBL/GenBank/DDBJ whole genome shotgun (WGS) entry which is preliminary data.</text>
</comment>
<dbReference type="InterPro" id="IPR001387">
    <property type="entry name" value="Cro/C1-type_HTH"/>
</dbReference>
<organism evidence="6 7">
    <name type="scientific">Nocardia vermiculata</name>
    <dbReference type="NCBI Taxonomy" id="257274"/>
    <lineage>
        <taxon>Bacteria</taxon>
        <taxon>Bacillati</taxon>
        <taxon>Actinomycetota</taxon>
        <taxon>Actinomycetes</taxon>
        <taxon>Mycobacteriales</taxon>
        <taxon>Nocardiaceae</taxon>
        <taxon>Nocardia</taxon>
    </lineage>
</organism>
<gene>
    <name evidence="6" type="ORF">HGA08_15025</name>
</gene>
<dbReference type="Gene3D" id="1.10.357.10">
    <property type="entry name" value="Tetracycline Repressor, domain 2"/>
    <property type="match status" value="1"/>
</dbReference>
<feature type="DNA-binding region" description="H-T-H motif" evidence="2">
    <location>
        <begin position="152"/>
        <end position="171"/>
    </location>
</feature>
<dbReference type="Proteomes" id="UP000565711">
    <property type="component" value="Unassembled WGS sequence"/>
</dbReference>
<feature type="domain" description="HTH tetR-type" evidence="5">
    <location>
        <begin position="129"/>
        <end position="189"/>
    </location>
</feature>
<dbReference type="SMART" id="SM00530">
    <property type="entry name" value="HTH_XRE"/>
    <property type="match status" value="1"/>
</dbReference>
<evidence type="ECO:0000256" key="3">
    <source>
        <dbReference type="SAM" id="MobiDB-lite"/>
    </source>
</evidence>
<dbReference type="EMBL" id="JAAXOP010000007">
    <property type="protein sequence ID" value="NKY51536.1"/>
    <property type="molecule type" value="Genomic_DNA"/>
</dbReference>
<dbReference type="Pfam" id="PF00440">
    <property type="entry name" value="TetR_N"/>
    <property type="match status" value="1"/>
</dbReference>
<dbReference type="Pfam" id="PF17932">
    <property type="entry name" value="TetR_C_24"/>
    <property type="match status" value="1"/>
</dbReference>
<dbReference type="AlphaFoldDB" id="A0A846XWL1"/>
<keyword evidence="1 2" id="KW-0238">DNA-binding</keyword>
<dbReference type="InterPro" id="IPR009057">
    <property type="entry name" value="Homeodomain-like_sf"/>
</dbReference>
<protein>
    <submittedName>
        <fullName evidence="6">TetR family transcriptional regulator</fullName>
    </submittedName>
</protein>
<evidence type="ECO:0000256" key="1">
    <source>
        <dbReference type="ARBA" id="ARBA00023125"/>
    </source>
</evidence>
<evidence type="ECO:0000313" key="6">
    <source>
        <dbReference type="EMBL" id="NKY51536.1"/>
    </source>
</evidence>
<keyword evidence="7" id="KW-1185">Reference proteome</keyword>
<dbReference type="GO" id="GO:0003700">
    <property type="term" value="F:DNA-binding transcription factor activity"/>
    <property type="evidence" value="ECO:0007669"/>
    <property type="project" value="TreeGrafter"/>
</dbReference>
<feature type="region of interest" description="Disordered" evidence="3">
    <location>
        <begin position="323"/>
        <end position="389"/>
    </location>
</feature>
<dbReference type="Gene3D" id="1.10.260.40">
    <property type="entry name" value="lambda repressor-like DNA-binding domains"/>
    <property type="match status" value="1"/>
</dbReference>
<name>A0A846XWL1_9NOCA</name>
<dbReference type="InterPro" id="IPR001647">
    <property type="entry name" value="HTH_TetR"/>
</dbReference>
<dbReference type="SUPFAM" id="SSF48498">
    <property type="entry name" value="Tetracyclin repressor-like, C-terminal domain"/>
    <property type="match status" value="1"/>
</dbReference>
<dbReference type="Pfam" id="PF01381">
    <property type="entry name" value="HTH_3"/>
    <property type="match status" value="1"/>
</dbReference>
<evidence type="ECO:0000259" key="4">
    <source>
        <dbReference type="PROSITE" id="PS50943"/>
    </source>
</evidence>
<dbReference type="InterPro" id="IPR041490">
    <property type="entry name" value="KstR2_TetR_C"/>
</dbReference>